<accession>A0A1U8BKU4</accession>
<proteinExistence type="predicted"/>
<keyword evidence="1" id="KW-0175">Coiled coil</keyword>
<dbReference type="PANTHER" id="PTHR46407">
    <property type="entry name" value="OS02G0208700 PROTEIN"/>
    <property type="match status" value="1"/>
</dbReference>
<dbReference type="PANTHER" id="PTHR46407:SF21">
    <property type="entry name" value="F-BOX_KELCH-REPEAT PROTEIN SKIP20"/>
    <property type="match status" value="1"/>
</dbReference>
<dbReference type="GeneID" id="104612213"/>
<feature type="domain" description="F-box" evidence="2">
    <location>
        <begin position="17"/>
        <end position="63"/>
    </location>
</feature>
<dbReference type="InterPro" id="IPR015915">
    <property type="entry name" value="Kelch-typ_b-propeller"/>
</dbReference>
<evidence type="ECO:0000313" key="5">
    <source>
        <dbReference type="RefSeq" id="XP_019055781.1"/>
    </source>
</evidence>
<dbReference type="InterPro" id="IPR036047">
    <property type="entry name" value="F-box-like_dom_sf"/>
</dbReference>
<gene>
    <name evidence="4 5" type="primary">LOC104612213</name>
</gene>
<dbReference type="InterPro" id="IPR001810">
    <property type="entry name" value="F-box_dom"/>
</dbReference>
<dbReference type="AlphaFoldDB" id="A0A1U8BKU4"/>
<dbReference type="OrthoDB" id="191037at2759"/>
<feature type="coiled-coil region" evidence="1">
    <location>
        <begin position="82"/>
        <end position="109"/>
    </location>
</feature>
<dbReference type="Pfam" id="PF01344">
    <property type="entry name" value="Kelch_1"/>
    <property type="match status" value="1"/>
</dbReference>
<dbReference type="OMA" id="ESVIMIG"/>
<dbReference type="Gene3D" id="2.120.10.80">
    <property type="entry name" value="Kelch-type beta propeller"/>
    <property type="match status" value="1"/>
</dbReference>
<evidence type="ECO:0000313" key="4">
    <source>
        <dbReference type="RefSeq" id="XP_010277860.1"/>
    </source>
</evidence>
<dbReference type="GO" id="GO:2000762">
    <property type="term" value="P:regulation of phenylpropanoid metabolic process"/>
    <property type="evidence" value="ECO:0000318"/>
    <property type="project" value="GO_Central"/>
</dbReference>
<dbReference type="CDD" id="cd22152">
    <property type="entry name" value="F-box_AtAFR-like"/>
    <property type="match status" value="1"/>
</dbReference>
<dbReference type="eggNOG" id="KOG1072">
    <property type="taxonomic scope" value="Eukaryota"/>
</dbReference>
<dbReference type="RefSeq" id="XP_019055781.1">
    <property type="nucleotide sequence ID" value="XM_019200236.1"/>
</dbReference>
<keyword evidence="3" id="KW-1185">Reference proteome</keyword>
<dbReference type="PROSITE" id="PS50181">
    <property type="entry name" value="FBOX"/>
    <property type="match status" value="1"/>
</dbReference>
<sequence>MGGAGKDIQLLQQQQQQYLIPGLPDEVAMDCLVRVPYQFHLAMKSVCRRWRNLANDPSFYRERQRTGTAEQLVCLVQALTSITSAEAEVESVIEDNNKEQEEKRRLRRRHCPPVYGLSVYNLSRNTWRRMMPTRGNCSGIPMFSHCVALPISGKLVLLGGWDPETLDSVPDVYVCDFVRGGGWRRAAPMSMGRSFFACAAVGPSSVYVAGGHDNQKNALRSAEVYDADADEWRALPPMAEERDECQGLSCDGDGRFWVVSGYGTESQGRFKSDAECYDPALGSWSKLEEVWPFPSASPRAIAATPSGRWCFMGGGNGGEQRGVMEYDVKEKCWKVVASIPDNGLKSSPCVVTLRGGGRNQDRIFMMGSGIDGLNGGNGAGDRHGGLILELEKSTTTTNGGNSNGKWINLHTPTEFSGFAYSVCSLLL</sequence>
<dbReference type="RefSeq" id="XP_010277860.1">
    <property type="nucleotide sequence ID" value="XM_010279558.2"/>
</dbReference>
<dbReference type="SMART" id="SM00256">
    <property type="entry name" value="FBOX"/>
    <property type="match status" value="1"/>
</dbReference>
<evidence type="ECO:0000313" key="3">
    <source>
        <dbReference type="Proteomes" id="UP000189703"/>
    </source>
</evidence>
<dbReference type="InterPro" id="IPR044595">
    <property type="entry name" value="KMD1-4"/>
</dbReference>
<dbReference type="KEGG" id="nnu:104612213"/>
<organism evidence="3 4">
    <name type="scientific">Nelumbo nucifera</name>
    <name type="common">Sacred lotus</name>
    <dbReference type="NCBI Taxonomy" id="4432"/>
    <lineage>
        <taxon>Eukaryota</taxon>
        <taxon>Viridiplantae</taxon>
        <taxon>Streptophyta</taxon>
        <taxon>Embryophyta</taxon>
        <taxon>Tracheophyta</taxon>
        <taxon>Spermatophyta</taxon>
        <taxon>Magnoliopsida</taxon>
        <taxon>Proteales</taxon>
        <taxon>Nelumbonaceae</taxon>
        <taxon>Nelumbo</taxon>
    </lineage>
</organism>
<dbReference type="SUPFAM" id="SSF117281">
    <property type="entry name" value="Kelch motif"/>
    <property type="match status" value="1"/>
</dbReference>
<dbReference type="Proteomes" id="UP000189703">
    <property type="component" value="Unplaced"/>
</dbReference>
<reference evidence="4 5" key="1">
    <citation type="submission" date="2025-04" db="UniProtKB">
        <authorList>
            <consortium name="RefSeq"/>
        </authorList>
    </citation>
    <scope>IDENTIFICATION</scope>
</reference>
<name>A0A1U8BKU4_NELNU</name>
<dbReference type="InterPro" id="IPR006652">
    <property type="entry name" value="Kelch_1"/>
</dbReference>
<protein>
    <submittedName>
        <fullName evidence="5">F-box/kelch-repeat protein At2g44130-like isoform X1</fullName>
    </submittedName>
    <submittedName>
        <fullName evidence="4">F-box/kelch-repeat protein At2g44130-like isoform X2</fullName>
    </submittedName>
</protein>
<evidence type="ECO:0000256" key="1">
    <source>
        <dbReference type="SAM" id="Coils"/>
    </source>
</evidence>
<dbReference type="SMART" id="SM00612">
    <property type="entry name" value="Kelch"/>
    <property type="match status" value="2"/>
</dbReference>
<evidence type="ECO:0000259" key="2">
    <source>
        <dbReference type="PROSITE" id="PS50181"/>
    </source>
</evidence>
<dbReference type="Gene3D" id="1.20.1280.50">
    <property type="match status" value="1"/>
</dbReference>
<dbReference type="Pfam" id="PF00646">
    <property type="entry name" value="F-box"/>
    <property type="match status" value="1"/>
</dbReference>
<dbReference type="GO" id="GO:0005829">
    <property type="term" value="C:cytosol"/>
    <property type="evidence" value="ECO:0000318"/>
    <property type="project" value="GO_Central"/>
</dbReference>
<dbReference type="GO" id="GO:0080037">
    <property type="term" value="P:negative regulation of cytokinin-activated signaling pathway"/>
    <property type="evidence" value="ECO:0007669"/>
    <property type="project" value="InterPro"/>
</dbReference>
<dbReference type="SUPFAM" id="SSF81383">
    <property type="entry name" value="F-box domain"/>
    <property type="match status" value="1"/>
</dbReference>